<evidence type="ECO:0000256" key="4">
    <source>
        <dbReference type="ARBA" id="ARBA00012564"/>
    </source>
</evidence>
<dbReference type="PANTHER" id="PTHR46322:SF1">
    <property type="entry name" value="PUROMYCIN-SENSITIVE AMINOPEPTIDASE"/>
    <property type="match status" value="1"/>
</dbReference>
<dbReference type="Gene3D" id="2.60.40.1730">
    <property type="entry name" value="tricorn interacting facor f3 domain"/>
    <property type="match status" value="1"/>
</dbReference>
<comment type="caution">
    <text evidence="18">The sequence shown here is derived from an EMBL/GenBank/DDBJ whole genome shotgun (WGS) entry which is preliminary data.</text>
</comment>
<name>A0A370H422_9COXI</name>
<dbReference type="Pfam" id="PF17900">
    <property type="entry name" value="Peptidase_M1_N"/>
    <property type="match status" value="1"/>
</dbReference>
<dbReference type="Pfam" id="PF11940">
    <property type="entry name" value="DUF3458"/>
    <property type="match status" value="1"/>
</dbReference>
<gene>
    <name evidence="18" type="ORF">C8D86_10183</name>
</gene>
<dbReference type="InterPro" id="IPR027268">
    <property type="entry name" value="Peptidase_M4/M1_CTD_sf"/>
</dbReference>
<dbReference type="FunFam" id="2.60.40.1730:FF:000005">
    <property type="entry name" value="Aminopeptidase N"/>
    <property type="match status" value="1"/>
</dbReference>
<dbReference type="Gene3D" id="1.25.50.10">
    <property type="entry name" value="Peptidase M1, alanyl aminopeptidase, C-terminal domain"/>
    <property type="match status" value="1"/>
</dbReference>
<evidence type="ECO:0000259" key="15">
    <source>
        <dbReference type="Pfam" id="PF11940"/>
    </source>
</evidence>
<feature type="domain" description="Peptidase M1 alanyl aminopeptidase C-terminal" evidence="16">
    <location>
        <begin position="564"/>
        <end position="888"/>
    </location>
</feature>
<dbReference type="Gene3D" id="3.30.2010.30">
    <property type="match status" value="1"/>
</dbReference>
<dbReference type="InterPro" id="IPR042097">
    <property type="entry name" value="Aminopeptidase_N-like_N_sf"/>
</dbReference>
<dbReference type="GO" id="GO:0008270">
    <property type="term" value="F:zinc ion binding"/>
    <property type="evidence" value="ECO:0007669"/>
    <property type="project" value="InterPro"/>
</dbReference>
<dbReference type="InterPro" id="IPR037144">
    <property type="entry name" value="Peptidase_M1_pepN_C_sf"/>
</dbReference>
<evidence type="ECO:0000313" key="18">
    <source>
        <dbReference type="EMBL" id="RDI48804.1"/>
    </source>
</evidence>
<dbReference type="EMBL" id="QQAX01000001">
    <property type="protein sequence ID" value="RDI48804.1"/>
    <property type="molecule type" value="Genomic_DNA"/>
</dbReference>
<feature type="domain" description="Aminopeptidase N-like N-terminal" evidence="17">
    <location>
        <begin position="33"/>
        <end position="200"/>
    </location>
</feature>
<sequence>MSESLVIQKSRQEPQTIYLKDYQVPPYLVDEINLDFELHEDETLVKSILKIRHNRHSPDKTRKLILNGEELILVSVLLNGEALSSDQYEVTDQNLIIPDVPDSFDLTITTKIYPRKNTALSGLYSSANAFCTQCEAEGFRRITYFPDHPDVLARYTTTITADAARYPYLLSNGNLVDSGKRSDGRHWAKWEDPFKKPSYLFALVAGDFDLIEDQFTTQSGRNILLHIYVEKGYADQAHHAMYALKEAMRWDEKAYGREYDLDIYMIVAISDFNMGAMENKGLNIFNTKYVLAKPETATDDDYIHIMSVVGHEYFHNWTGNRVTCRDWFQLSLKEGLTIFRDQSFTEDVLSRAVMRIRDVNHLREIQFPEDAGPLAHPVRPESYIEINNFYTSTVYNKGAEVLRMLQTILGPALFRKGMDLYFARHDGQAVTIEDYVKTMEDVSGINLAQFRLWYSQAGTPIVTVQGDYDFKKQQYTLTLQQTCPPTPDQAYKKPMHIPVKMGLLDQKGHAIPLQLNDEPFETEKVLHLTTPSQTFRFNNVPSQPIPSLLRNFSAPVKLKYAYSDEELLFLFKHDTDAFNRWEAGQQYMLRLILQLVQDYTQEKTLHLPQDMLDIFAFILKQDTNDKLMIAEMLVLPSERYIGEQMNVIDVDSIHAVREFILAQTAYQLHALLLETYHQYHDPAGEYRFNMEAVGKRQLKNLCLSYLMHLPQYDELGMQQFEASLKSNMTDTLAALTALSNIDSPLRTKALDQFYAVWQQDALVVDKWFAIQAATKLPIALPQVRKLMQHEAFDIKNPNKVYSLIGTFGHRNAIRFHSLDGEGYAYLREAVHQLDKLNPQVAARMVKPLTTWKRYDKERQELMREQLELLLHDKKLSTDLYELVTKSLE</sequence>
<dbReference type="NCBIfam" id="TIGR02414">
    <property type="entry name" value="pepN_proteo"/>
    <property type="match status" value="1"/>
</dbReference>
<organism evidence="18 19">
    <name type="scientific">Aquicella lusitana</name>
    <dbReference type="NCBI Taxonomy" id="254246"/>
    <lineage>
        <taxon>Bacteria</taxon>
        <taxon>Pseudomonadati</taxon>
        <taxon>Pseudomonadota</taxon>
        <taxon>Gammaproteobacteria</taxon>
        <taxon>Legionellales</taxon>
        <taxon>Coxiellaceae</taxon>
        <taxon>Aquicella</taxon>
    </lineage>
</organism>
<comment type="cofactor">
    <cofactor evidence="2">
        <name>Zn(2+)</name>
        <dbReference type="ChEBI" id="CHEBI:29105"/>
    </cofactor>
</comment>
<proteinExistence type="inferred from homology"/>
<dbReference type="OrthoDB" id="100605at2"/>
<dbReference type="Pfam" id="PF01433">
    <property type="entry name" value="Peptidase_M1"/>
    <property type="match status" value="1"/>
</dbReference>
<keyword evidence="9" id="KW-0378">Hydrolase</keyword>
<dbReference type="InterPro" id="IPR001930">
    <property type="entry name" value="Peptidase_M1"/>
</dbReference>
<keyword evidence="10" id="KW-0862">Zinc</keyword>
<dbReference type="GO" id="GO:0008237">
    <property type="term" value="F:metallopeptidase activity"/>
    <property type="evidence" value="ECO:0007669"/>
    <property type="project" value="UniProtKB-UniRule"/>
</dbReference>
<evidence type="ECO:0000256" key="12">
    <source>
        <dbReference type="ARBA" id="ARBA00059739"/>
    </source>
</evidence>
<dbReference type="Gene3D" id="2.60.40.1840">
    <property type="match status" value="1"/>
</dbReference>
<evidence type="ECO:0000256" key="1">
    <source>
        <dbReference type="ARBA" id="ARBA00000098"/>
    </source>
</evidence>
<evidence type="ECO:0000256" key="11">
    <source>
        <dbReference type="ARBA" id="ARBA00023049"/>
    </source>
</evidence>
<dbReference type="EC" id="3.4.11.2" evidence="4 13"/>
<comment type="similarity">
    <text evidence="3">Belongs to the peptidase M1 family.</text>
</comment>
<evidence type="ECO:0000256" key="3">
    <source>
        <dbReference type="ARBA" id="ARBA00010136"/>
    </source>
</evidence>
<evidence type="ECO:0000256" key="8">
    <source>
        <dbReference type="ARBA" id="ARBA00022723"/>
    </source>
</evidence>
<dbReference type="GO" id="GO:0006508">
    <property type="term" value="P:proteolysis"/>
    <property type="evidence" value="ECO:0007669"/>
    <property type="project" value="UniProtKB-UniRule"/>
</dbReference>
<dbReference type="InterPro" id="IPR038438">
    <property type="entry name" value="PepN_Ig-like_sf"/>
</dbReference>
<dbReference type="Proteomes" id="UP000254720">
    <property type="component" value="Unassembled WGS sequence"/>
</dbReference>
<dbReference type="Pfam" id="PF17432">
    <property type="entry name" value="DUF3458_C"/>
    <property type="match status" value="1"/>
</dbReference>
<dbReference type="SUPFAM" id="SSF55486">
    <property type="entry name" value="Metalloproteases ('zincins'), catalytic domain"/>
    <property type="match status" value="1"/>
</dbReference>
<dbReference type="AlphaFoldDB" id="A0A370H422"/>
<keyword evidence="11" id="KW-0482">Metalloprotease</keyword>
<dbReference type="FunFam" id="3.30.2010.30:FF:000002">
    <property type="entry name" value="Putative aminopeptidase N"/>
    <property type="match status" value="1"/>
</dbReference>
<dbReference type="InterPro" id="IPR035414">
    <property type="entry name" value="Peptidase_M1_pepN_Ig-like"/>
</dbReference>
<dbReference type="RefSeq" id="WP_114833319.1">
    <property type="nucleotide sequence ID" value="NZ_LR699114.1"/>
</dbReference>
<dbReference type="SUPFAM" id="SSF63737">
    <property type="entry name" value="Leukotriene A4 hydrolase N-terminal domain"/>
    <property type="match status" value="1"/>
</dbReference>
<evidence type="ECO:0000256" key="6">
    <source>
        <dbReference type="ARBA" id="ARBA00022438"/>
    </source>
</evidence>
<dbReference type="InterPro" id="IPR024601">
    <property type="entry name" value="Peptidase_M1_pepN_C"/>
</dbReference>
<feature type="domain" description="Peptidase M1 membrane alanine aminopeptidase" evidence="14">
    <location>
        <begin position="241"/>
        <end position="450"/>
    </location>
</feature>
<keyword evidence="7" id="KW-0645">Protease</keyword>
<dbReference type="PRINTS" id="PR00756">
    <property type="entry name" value="ALADIPTASE"/>
</dbReference>
<evidence type="ECO:0000259" key="17">
    <source>
        <dbReference type="Pfam" id="PF17900"/>
    </source>
</evidence>
<evidence type="ECO:0000256" key="10">
    <source>
        <dbReference type="ARBA" id="ARBA00022833"/>
    </source>
</evidence>
<reference evidence="18 19" key="1">
    <citation type="submission" date="2018-07" db="EMBL/GenBank/DDBJ databases">
        <title>Genomic Encyclopedia of Type Strains, Phase IV (KMG-IV): sequencing the most valuable type-strain genomes for metagenomic binning, comparative biology and taxonomic classification.</title>
        <authorList>
            <person name="Goeker M."/>
        </authorList>
    </citation>
    <scope>NUCLEOTIDE SEQUENCE [LARGE SCALE GENOMIC DNA]</scope>
    <source>
        <strain evidence="18 19">DSM 16500</strain>
    </source>
</reference>
<evidence type="ECO:0000259" key="16">
    <source>
        <dbReference type="Pfam" id="PF17432"/>
    </source>
</evidence>
<accession>A0A370H422</accession>
<keyword evidence="8" id="KW-0479">Metal-binding</keyword>
<dbReference type="PANTHER" id="PTHR46322">
    <property type="entry name" value="PUROMYCIN-SENSITIVE AMINOPEPTIDASE"/>
    <property type="match status" value="1"/>
</dbReference>
<dbReference type="InterPro" id="IPR045357">
    <property type="entry name" value="Aminopeptidase_N-like_N"/>
</dbReference>
<keyword evidence="6 18" id="KW-0031">Aminopeptidase</keyword>
<dbReference type="GO" id="GO:0016285">
    <property type="term" value="F:alanyl aminopeptidase activity"/>
    <property type="evidence" value="ECO:0007669"/>
    <property type="project" value="UniProtKB-EC"/>
</dbReference>
<dbReference type="Gene3D" id="1.10.390.10">
    <property type="entry name" value="Neutral Protease Domain 2"/>
    <property type="match status" value="1"/>
</dbReference>
<feature type="domain" description="Peptidase M1 alanyl aminopeptidase Ig-like fold" evidence="15">
    <location>
        <begin position="458"/>
        <end position="560"/>
    </location>
</feature>
<dbReference type="InterPro" id="IPR012779">
    <property type="entry name" value="Peptidase_M1_pepN"/>
</dbReference>
<evidence type="ECO:0000256" key="2">
    <source>
        <dbReference type="ARBA" id="ARBA00001947"/>
    </source>
</evidence>
<comment type="function">
    <text evidence="12">Aminopeptidase N is involved in the degradation of intracellular peptides generated by protein breakdown during normal growth as well as in response to nutrient starvation.</text>
</comment>
<dbReference type="FunFam" id="2.60.40.1840:FF:000001">
    <property type="entry name" value="Aminopeptidase N"/>
    <property type="match status" value="1"/>
</dbReference>
<evidence type="ECO:0000256" key="13">
    <source>
        <dbReference type="NCBIfam" id="TIGR02414"/>
    </source>
</evidence>
<keyword evidence="19" id="KW-1185">Reference proteome</keyword>
<evidence type="ECO:0000256" key="7">
    <source>
        <dbReference type="ARBA" id="ARBA00022670"/>
    </source>
</evidence>
<dbReference type="CDD" id="cd09600">
    <property type="entry name" value="M1_APN"/>
    <property type="match status" value="1"/>
</dbReference>
<dbReference type="InterPro" id="IPR014782">
    <property type="entry name" value="Peptidase_M1_dom"/>
</dbReference>
<evidence type="ECO:0000256" key="9">
    <source>
        <dbReference type="ARBA" id="ARBA00022801"/>
    </source>
</evidence>
<evidence type="ECO:0000256" key="5">
    <source>
        <dbReference type="ARBA" id="ARBA00015611"/>
    </source>
</evidence>
<protein>
    <recommendedName>
        <fullName evidence="5 13">Aminopeptidase N</fullName>
        <ecNumber evidence="4 13">3.4.11.2</ecNumber>
    </recommendedName>
</protein>
<evidence type="ECO:0000259" key="14">
    <source>
        <dbReference type="Pfam" id="PF01433"/>
    </source>
</evidence>
<comment type="catalytic activity">
    <reaction evidence="1">
        <text>Release of an N-terminal amino acid, Xaa-|-Yaa- from a peptide, amide or arylamide. Xaa is preferably Ala, but may be most amino acids including Pro (slow action). When a terminal hydrophobic residue is followed by a prolyl residue, the two may be released as an intact Xaa-Pro dipeptide.</text>
        <dbReference type="EC" id="3.4.11.2"/>
    </reaction>
</comment>
<evidence type="ECO:0000313" key="19">
    <source>
        <dbReference type="Proteomes" id="UP000254720"/>
    </source>
</evidence>